<evidence type="ECO:0008006" key="3">
    <source>
        <dbReference type="Google" id="ProtNLM"/>
    </source>
</evidence>
<comment type="caution">
    <text evidence="1">The sequence shown here is derived from an EMBL/GenBank/DDBJ whole genome shotgun (WGS) entry which is preliminary data.</text>
</comment>
<evidence type="ECO:0000313" key="1">
    <source>
        <dbReference type="EMBL" id="NHZ81429.1"/>
    </source>
</evidence>
<dbReference type="RefSeq" id="WP_167088763.1">
    <property type="nucleotide sequence ID" value="NZ_WHJG01000021.1"/>
</dbReference>
<organism evidence="1 2">
    <name type="scientific">Massilia frigida</name>
    <dbReference type="NCBI Taxonomy" id="2609281"/>
    <lineage>
        <taxon>Bacteria</taxon>
        <taxon>Pseudomonadati</taxon>
        <taxon>Pseudomonadota</taxon>
        <taxon>Betaproteobacteria</taxon>
        <taxon>Burkholderiales</taxon>
        <taxon>Oxalobacteraceae</taxon>
        <taxon>Telluria group</taxon>
        <taxon>Massilia</taxon>
    </lineage>
</organism>
<sequence>MSELKLDPIVGRITILRKDAATGHVYVATNLRNLGRKKRSTKLLRPLEKLIRRVGKAQARSAVIYTERHETSNRKKKNGWLYDMMANMRKAQKQAWKSTRK</sequence>
<proteinExistence type="predicted"/>
<dbReference type="Pfam" id="PF19831">
    <property type="entry name" value="DUF6312"/>
    <property type="match status" value="1"/>
</dbReference>
<gene>
    <name evidence="1" type="ORF">F2P44_19425</name>
</gene>
<dbReference type="Proteomes" id="UP000621455">
    <property type="component" value="Unassembled WGS sequence"/>
</dbReference>
<accession>A0ABX0N8B8</accession>
<evidence type="ECO:0000313" key="2">
    <source>
        <dbReference type="Proteomes" id="UP000621455"/>
    </source>
</evidence>
<name>A0ABX0N8B8_9BURK</name>
<protein>
    <recommendedName>
        <fullName evidence="3">Transposase</fullName>
    </recommendedName>
</protein>
<keyword evidence="2" id="KW-1185">Reference proteome</keyword>
<reference evidence="1 2" key="1">
    <citation type="submission" date="2019-10" db="EMBL/GenBank/DDBJ databases">
        <title>Taxonomy of Antarctic Massilia spp.: description of Massilia rubra sp. nov., Massilia aquatica sp. nov., Massilia mucilaginosa sp. nov., Massilia frigida sp. nov. isolated from streams, lakes and regoliths.</title>
        <authorList>
            <person name="Holochova P."/>
            <person name="Sedlacek I."/>
            <person name="Kralova S."/>
            <person name="Maslanova I."/>
            <person name="Busse H.-J."/>
            <person name="Stankova E."/>
            <person name="Vrbovska V."/>
            <person name="Kovarovic V."/>
            <person name="Bartak M."/>
            <person name="Svec P."/>
            <person name="Pantucek R."/>
        </authorList>
    </citation>
    <scope>NUCLEOTIDE SEQUENCE [LARGE SCALE GENOMIC DNA]</scope>
    <source>
        <strain evidence="1 2">CCM 8695</strain>
    </source>
</reference>
<dbReference type="EMBL" id="WHJG01000021">
    <property type="protein sequence ID" value="NHZ81429.1"/>
    <property type="molecule type" value="Genomic_DNA"/>
</dbReference>
<dbReference type="InterPro" id="IPR046279">
    <property type="entry name" value="DUF6312"/>
</dbReference>